<keyword evidence="5 8" id="KW-0554">One-carbon metabolism</keyword>
<dbReference type="InterPro" id="IPR039429">
    <property type="entry name" value="SHMT-like_dom"/>
</dbReference>
<evidence type="ECO:0000259" key="9">
    <source>
        <dbReference type="Pfam" id="PF00464"/>
    </source>
</evidence>
<name>A0ABR0DL77_9LAMI</name>
<dbReference type="HAMAP" id="MF_00051">
    <property type="entry name" value="SHMT"/>
    <property type="match status" value="1"/>
</dbReference>
<dbReference type="EMBL" id="JAYDYQ010001087">
    <property type="protein sequence ID" value="KAK4489975.1"/>
    <property type="molecule type" value="Genomic_DNA"/>
</dbReference>
<comment type="function">
    <text evidence="8">Interconversion of serine and glycine.</text>
</comment>
<dbReference type="PANTHER" id="PTHR11680">
    <property type="entry name" value="SERINE HYDROXYMETHYLTRANSFERASE"/>
    <property type="match status" value="1"/>
</dbReference>
<dbReference type="InterPro" id="IPR012936">
    <property type="entry name" value="Erv_C"/>
</dbReference>
<comment type="catalytic activity">
    <reaction evidence="1 8">
        <text>(6R)-5,10-methylene-5,6,7,8-tetrahydrofolate + glycine + H2O = (6S)-5,6,7,8-tetrahydrofolate + L-serine</text>
        <dbReference type="Rhea" id="RHEA:15481"/>
        <dbReference type="ChEBI" id="CHEBI:15377"/>
        <dbReference type="ChEBI" id="CHEBI:15636"/>
        <dbReference type="ChEBI" id="CHEBI:33384"/>
        <dbReference type="ChEBI" id="CHEBI:57305"/>
        <dbReference type="ChEBI" id="CHEBI:57453"/>
        <dbReference type="EC" id="2.1.2.1"/>
    </reaction>
</comment>
<evidence type="ECO:0000259" key="10">
    <source>
        <dbReference type="Pfam" id="PF07970"/>
    </source>
</evidence>
<evidence type="ECO:0000256" key="6">
    <source>
        <dbReference type="ARBA" id="ARBA00022679"/>
    </source>
</evidence>
<comment type="caution">
    <text evidence="11">The sequence shown here is derived from an EMBL/GenBank/DDBJ whole genome shotgun (WGS) entry which is preliminary data.</text>
</comment>
<dbReference type="Gene3D" id="3.40.640.10">
    <property type="entry name" value="Type I PLP-dependent aspartate aminotransferase-like (Major domain)"/>
    <property type="match status" value="1"/>
</dbReference>
<dbReference type="SUPFAM" id="SSF53383">
    <property type="entry name" value="PLP-dependent transferases"/>
    <property type="match status" value="1"/>
</dbReference>
<dbReference type="InterPro" id="IPR015422">
    <property type="entry name" value="PyrdxlP-dep_Trfase_small"/>
</dbReference>
<dbReference type="CDD" id="cd00378">
    <property type="entry name" value="SHMT"/>
    <property type="match status" value="1"/>
</dbReference>
<organism evidence="11 12">
    <name type="scientific">Penstemon davidsonii</name>
    <dbReference type="NCBI Taxonomy" id="160366"/>
    <lineage>
        <taxon>Eukaryota</taxon>
        <taxon>Viridiplantae</taxon>
        <taxon>Streptophyta</taxon>
        <taxon>Embryophyta</taxon>
        <taxon>Tracheophyta</taxon>
        <taxon>Spermatophyta</taxon>
        <taxon>Magnoliopsida</taxon>
        <taxon>eudicotyledons</taxon>
        <taxon>Gunneridae</taxon>
        <taxon>Pentapetalae</taxon>
        <taxon>asterids</taxon>
        <taxon>lamiids</taxon>
        <taxon>Lamiales</taxon>
        <taxon>Plantaginaceae</taxon>
        <taxon>Cheloneae</taxon>
        <taxon>Penstemon</taxon>
    </lineage>
</organism>
<evidence type="ECO:0000256" key="7">
    <source>
        <dbReference type="ARBA" id="ARBA00022898"/>
    </source>
</evidence>
<evidence type="ECO:0000256" key="4">
    <source>
        <dbReference type="ARBA" id="ARBA00006376"/>
    </source>
</evidence>
<dbReference type="InterPro" id="IPR015424">
    <property type="entry name" value="PyrdxlP-dep_Trfase"/>
</dbReference>
<evidence type="ECO:0000313" key="12">
    <source>
        <dbReference type="Proteomes" id="UP001291926"/>
    </source>
</evidence>
<comment type="similarity">
    <text evidence="4 8">Belongs to the SHMT family.</text>
</comment>
<keyword evidence="12" id="KW-1185">Reference proteome</keyword>
<dbReference type="PROSITE" id="PS00096">
    <property type="entry name" value="SHMT"/>
    <property type="match status" value="1"/>
</dbReference>
<dbReference type="InterPro" id="IPR015421">
    <property type="entry name" value="PyrdxlP-dep_Trfase_major"/>
</dbReference>
<dbReference type="Pfam" id="PF00464">
    <property type="entry name" value="SHMT"/>
    <property type="match status" value="1"/>
</dbReference>
<keyword evidence="7 8" id="KW-0663">Pyridoxal phosphate</keyword>
<evidence type="ECO:0000256" key="8">
    <source>
        <dbReference type="RuleBase" id="RU000585"/>
    </source>
</evidence>
<dbReference type="NCBIfam" id="NF000586">
    <property type="entry name" value="PRK00011.1"/>
    <property type="match status" value="1"/>
</dbReference>
<feature type="domain" description="Serine hydroxymethyltransferase-like" evidence="9">
    <location>
        <begin position="316"/>
        <end position="713"/>
    </location>
</feature>
<sequence length="777" mass="87066">MGNLKQALKSLDAFPRPEEHLLQKTKSGAFVLSVDAIDMSGKHEVDLDTNIWKLRLNKDGHIIGTEYLSDLVEKGNTAHGHDDKDHHEESDHSVKLHNVDEEAENMIKKVKHALANGEGCRIFEGSSHVNVSHIIHDLSFGPKYPGIHNPLDDTSRILRGASGTFKYYIKIVPTEYKYISKEVLPTNQFSVTEYFSPINEFDRTWPAVYFLYDLSPITVTIREERRSFLHFITRLCAVLGGTFALTGMLDRWMYRLIEALTKPNARSIGRYGRYGSRTGWMCHRNGAESESTLANQAVNQKDTSRVTWMKQLNAPLEEVDPEIADIIELEKARQWKGLELIPSENFTSLSVMQAVGSVMTNKYSEGYPGARYYGGNEYIDMAELLCQKRALETFRLDPAKWGVNVQSLSGSPSNFQVYTALLKPHERIMALDLPHGGHLSHGYQTDTKKISAVSIFFETMPYRLDESTGYIDYDQLEKSAVLFRPKLIVAGASAYARLYDYARIRKVCDKQKAVLLADMAHISGLVAAGVIPSPFDYADVVTSTTHKSLRGPRGAMIFFRKGVKEINKQGQEVMYDYEDKINQAVFPGLQGGPHNHTISALAVALKQAMTPEYRAYQEQVLRNCSKFAETLLEKGYNLVSGGTENHLVLVNLKNKGIDGSRVEKVMEAVHIAANKNTVPGDVSAMVPGGIRMGTPALTSRGFLEEDFVKVAEFFDAAVKLALKIKADANGTKLKDFVTSMKSESHQSAMSKLRLEVEKYAKQFPTVGFEKETMKYKD</sequence>
<dbReference type="Gene3D" id="3.90.1150.10">
    <property type="entry name" value="Aspartate Aminotransferase, domain 1"/>
    <property type="match status" value="1"/>
</dbReference>
<dbReference type="Proteomes" id="UP001291926">
    <property type="component" value="Unassembled WGS sequence"/>
</dbReference>
<feature type="domain" description="Endoplasmic reticulum vesicle transporter C-terminal" evidence="10">
    <location>
        <begin position="126"/>
        <end position="250"/>
    </location>
</feature>
<protein>
    <recommendedName>
        <fullName evidence="8">Serine hydroxymethyltransferase</fullName>
        <ecNumber evidence="8">2.1.2.1</ecNumber>
    </recommendedName>
</protein>
<evidence type="ECO:0000256" key="5">
    <source>
        <dbReference type="ARBA" id="ARBA00022563"/>
    </source>
</evidence>
<accession>A0ABR0DL77</accession>
<evidence type="ECO:0000256" key="3">
    <source>
        <dbReference type="ARBA" id="ARBA00004777"/>
    </source>
</evidence>
<keyword evidence="6 8" id="KW-0808">Transferase</keyword>
<comment type="cofactor">
    <cofactor evidence="2 8">
        <name>pyridoxal 5'-phosphate</name>
        <dbReference type="ChEBI" id="CHEBI:597326"/>
    </cofactor>
</comment>
<gene>
    <name evidence="11" type="ORF">RD792_000629</name>
</gene>
<evidence type="ECO:0000313" key="11">
    <source>
        <dbReference type="EMBL" id="KAK4489975.1"/>
    </source>
</evidence>
<evidence type="ECO:0000256" key="2">
    <source>
        <dbReference type="ARBA" id="ARBA00001933"/>
    </source>
</evidence>
<reference evidence="11 12" key="1">
    <citation type="journal article" date="2023" name="bioRxiv">
        <title>Genome report: Whole genome sequence and annotation of Penstemon davidsonii.</title>
        <authorList>
            <person name="Ostevik K.L."/>
            <person name="Alabady M."/>
            <person name="Zhang M."/>
            <person name="Rausher M.D."/>
        </authorList>
    </citation>
    <scope>NUCLEOTIDE SEQUENCE [LARGE SCALE GENOMIC DNA]</scope>
    <source>
        <strain evidence="11">DNT005</strain>
        <tissue evidence="11">Whole leaf</tissue>
    </source>
</reference>
<proteinExistence type="inferred from homology"/>
<dbReference type="InterPro" id="IPR019798">
    <property type="entry name" value="Ser_HO-MeTrfase_PLP_BS"/>
</dbReference>
<dbReference type="InterPro" id="IPR049943">
    <property type="entry name" value="Ser_HO-MeTrfase-like"/>
</dbReference>
<dbReference type="EC" id="2.1.2.1" evidence="8"/>
<dbReference type="InterPro" id="IPR001085">
    <property type="entry name" value="Ser_HO-MeTrfase"/>
</dbReference>
<dbReference type="PANTHER" id="PTHR11680:SF28">
    <property type="entry name" value="SERINE HYDROXYMETHYLTRANSFERASE, MITOCHONDRIAL"/>
    <property type="match status" value="1"/>
</dbReference>
<dbReference type="Pfam" id="PF07970">
    <property type="entry name" value="COPIIcoated_ERV"/>
    <property type="match status" value="1"/>
</dbReference>
<evidence type="ECO:0000256" key="1">
    <source>
        <dbReference type="ARBA" id="ARBA00001528"/>
    </source>
</evidence>
<comment type="pathway">
    <text evidence="3 8">One-carbon metabolism; tetrahydrofolate interconversion.</text>
</comment>